<dbReference type="InterPro" id="IPR023393">
    <property type="entry name" value="START-like_dom_sf"/>
</dbReference>
<name>A0ABU0WXE2_9PSEU</name>
<dbReference type="PANTHER" id="PTHR38588:SF1">
    <property type="entry name" value="BLL0334 PROTEIN"/>
    <property type="match status" value="1"/>
</dbReference>
<dbReference type="RefSeq" id="WP_306745586.1">
    <property type="nucleotide sequence ID" value="NZ_NSDM01000004.1"/>
</dbReference>
<dbReference type="Pfam" id="PF06240">
    <property type="entry name" value="COXG"/>
    <property type="match status" value="1"/>
</dbReference>
<evidence type="ECO:0000313" key="2">
    <source>
        <dbReference type="EMBL" id="MDQ2584442.1"/>
    </source>
</evidence>
<feature type="region of interest" description="Disordered" evidence="1">
    <location>
        <begin position="148"/>
        <end position="178"/>
    </location>
</feature>
<proteinExistence type="predicted"/>
<feature type="compositionally biased region" description="Pro residues" evidence="1">
    <location>
        <begin position="154"/>
        <end position="169"/>
    </location>
</feature>
<dbReference type="Gene3D" id="3.30.530.20">
    <property type="match status" value="1"/>
</dbReference>
<dbReference type="EMBL" id="NSDM01000004">
    <property type="protein sequence ID" value="MDQ2584442.1"/>
    <property type="molecule type" value="Genomic_DNA"/>
</dbReference>
<keyword evidence="3" id="KW-1185">Reference proteome</keyword>
<organism evidence="2 3">
    <name type="scientific">Saccharothrix yanglingensis</name>
    <dbReference type="NCBI Taxonomy" id="659496"/>
    <lineage>
        <taxon>Bacteria</taxon>
        <taxon>Bacillati</taxon>
        <taxon>Actinomycetota</taxon>
        <taxon>Actinomycetes</taxon>
        <taxon>Pseudonocardiales</taxon>
        <taxon>Pseudonocardiaceae</taxon>
        <taxon>Saccharothrix</taxon>
    </lineage>
</organism>
<dbReference type="Proteomes" id="UP001225605">
    <property type="component" value="Unassembled WGS sequence"/>
</dbReference>
<accession>A0ABU0WXE2</accession>
<dbReference type="PANTHER" id="PTHR38588">
    <property type="entry name" value="BLL0334 PROTEIN"/>
    <property type="match status" value="1"/>
</dbReference>
<dbReference type="CDD" id="cd07823">
    <property type="entry name" value="SRPBCC_5"/>
    <property type="match status" value="1"/>
</dbReference>
<protein>
    <submittedName>
        <fullName evidence="2">Carbon monoxide dehydrogenase</fullName>
    </submittedName>
</protein>
<gene>
    <name evidence="2" type="ORF">CKY47_10705</name>
</gene>
<dbReference type="SUPFAM" id="SSF55961">
    <property type="entry name" value="Bet v1-like"/>
    <property type="match status" value="1"/>
</dbReference>
<evidence type="ECO:0000256" key="1">
    <source>
        <dbReference type="SAM" id="MobiDB-lite"/>
    </source>
</evidence>
<dbReference type="InterPro" id="IPR010419">
    <property type="entry name" value="CO_DH_gsu"/>
</dbReference>
<reference evidence="2 3" key="1">
    <citation type="submission" date="2017-06" db="EMBL/GenBank/DDBJ databases">
        <title>Cultured bacterium strain Saccharothrix yanglingensis Hhs.015.</title>
        <authorList>
            <person name="Xia Y."/>
        </authorList>
    </citation>
    <scope>NUCLEOTIDE SEQUENCE [LARGE SCALE GENOMIC DNA]</scope>
    <source>
        <strain evidence="2 3">Hhs.015</strain>
    </source>
</reference>
<sequence length="216" mass="22097">MKLEHRFPVPAPVPDVWAALLDPEKVAPCMPGATLTGVDGRSFTGTVKVRLGPVTLLYKGAGEFTSVDDRVRAAVLKATGKDTRGNGTASATVSVALTPADGGTDVSVVTDLNVTGRPAQLGRGLVADVAGKVVAEFAECLATRLSPAEAEEVTPPPGTTGPSAAAPPRPEPRAVPAEPLDLLDAAGAPVLKRLLPVAAGLAVLVPLVRALRRRRS</sequence>
<evidence type="ECO:0000313" key="3">
    <source>
        <dbReference type="Proteomes" id="UP001225605"/>
    </source>
</evidence>
<comment type="caution">
    <text evidence="2">The sequence shown here is derived from an EMBL/GenBank/DDBJ whole genome shotgun (WGS) entry which is preliminary data.</text>
</comment>